<evidence type="ECO:0000313" key="2">
    <source>
        <dbReference type="Proteomes" id="UP001208017"/>
    </source>
</evidence>
<dbReference type="Proteomes" id="UP001208017">
    <property type="component" value="Unassembled WGS sequence"/>
</dbReference>
<dbReference type="PANTHER" id="PTHR11626">
    <property type="entry name" value="FARNESYL-DIPHOSPHATE FARNESYLTRANSFERASE"/>
    <property type="match status" value="1"/>
</dbReference>
<accession>A0ABT3X687</accession>
<gene>
    <name evidence="1" type="ORF">OS242_09745</name>
</gene>
<dbReference type="EMBL" id="JAPMLT010000004">
    <property type="protein sequence ID" value="MCX7570244.1"/>
    <property type="molecule type" value="Genomic_DNA"/>
</dbReference>
<name>A0ABT3X687_9BACL</name>
<dbReference type="InterPro" id="IPR008949">
    <property type="entry name" value="Isoprenoid_synthase_dom_sf"/>
</dbReference>
<keyword evidence="2" id="KW-1185">Reference proteome</keyword>
<sequence>MLKATSRTFFIPISRLSPGLKEAVTSAYLCMRAIDEIEDHPDLPSTDKVHLLRSVAGILKRPFSGTELNSLFHPYKSILPDVTLELDQWIELSPPTITAKILQSTAEMAEGMADWVAKEWRIQTEADLDDYTYYVAGLVGLMLSDLWKWSDDLDTDRQQAVAFGRGLQAVNIIRNRVEDRTRGVNFFPESWEFAEMFAYAERNLAMADRYVESLTPGTTIHTFCKIPLVLAHGSLKEIAAGKEKLSRLEVVRLVGQVIGSEWKPS</sequence>
<dbReference type="Gene3D" id="1.10.600.10">
    <property type="entry name" value="Farnesyl Diphosphate Synthase"/>
    <property type="match status" value="1"/>
</dbReference>
<organism evidence="1 2">
    <name type="scientific">Tumebacillus lacus</name>
    <dbReference type="NCBI Taxonomy" id="2995335"/>
    <lineage>
        <taxon>Bacteria</taxon>
        <taxon>Bacillati</taxon>
        <taxon>Bacillota</taxon>
        <taxon>Bacilli</taxon>
        <taxon>Bacillales</taxon>
        <taxon>Alicyclobacillaceae</taxon>
        <taxon>Tumebacillus</taxon>
    </lineage>
</organism>
<reference evidence="1 2" key="1">
    <citation type="submission" date="2022-11" db="EMBL/GenBank/DDBJ databases">
        <title>Study of microbial diversity in lake waters.</title>
        <authorList>
            <person name="Zhang J."/>
        </authorList>
    </citation>
    <scope>NUCLEOTIDE SEQUENCE [LARGE SCALE GENOMIC DNA]</scope>
    <source>
        <strain evidence="1 2">DT12</strain>
    </source>
</reference>
<dbReference type="Pfam" id="PF00494">
    <property type="entry name" value="SQS_PSY"/>
    <property type="match status" value="1"/>
</dbReference>
<proteinExistence type="predicted"/>
<dbReference type="PANTHER" id="PTHR11626:SF2">
    <property type="entry name" value="SQUALENE SYNTHASE"/>
    <property type="match status" value="1"/>
</dbReference>
<dbReference type="SUPFAM" id="SSF48576">
    <property type="entry name" value="Terpenoid synthases"/>
    <property type="match status" value="1"/>
</dbReference>
<protein>
    <submittedName>
        <fullName evidence="1">Phytoene/squalene synthase family protein</fullName>
    </submittedName>
</protein>
<dbReference type="InterPro" id="IPR044844">
    <property type="entry name" value="Trans_IPPS_euk-type"/>
</dbReference>
<comment type="caution">
    <text evidence="1">The sequence shown here is derived from an EMBL/GenBank/DDBJ whole genome shotgun (WGS) entry which is preliminary data.</text>
</comment>
<evidence type="ECO:0000313" key="1">
    <source>
        <dbReference type="EMBL" id="MCX7570244.1"/>
    </source>
</evidence>
<dbReference type="InterPro" id="IPR002060">
    <property type="entry name" value="Squ/phyt_synthse"/>
</dbReference>